<reference evidence="2" key="1">
    <citation type="journal article" date="2019" name="Int. J. Syst. Evol. Microbiol.">
        <title>The Global Catalogue of Microorganisms (GCM) 10K type strain sequencing project: providing services to taxonomists for standard genome sequencing and annotation.</title>
        <authorList>
            <consortium name="The Broad Institute Genomics Platform"/>
            <consortium name="The Broad Institute Genome Sequencing Center for Infectious Disease"/>
            <person name="Wu L."/>
            <person name="Ma J."/>
        </authorList>
    </citation>
    <scope>NUCLEOTIDE SEQUENCE [LARGE SCALE GENOMIC DNA]</scope>
    <source>
        <strain evidence="2">CGMCC 1.10832</strain>
    </source>
</reference>
<gene>
    <name evidence="1" type="ORF">GCM10011506_10840</name>
</gene>
<evidence type="ECO:0000313" key="2">
    <source>
        <dbReference type="Proteomes" id="UP000636010"/>
    </source>
</evidence>
<keyword evidence="2" id="KW-1185">Reference proteome</keyword>
<sequence length="272" mass="31380">MQNTAQAQSFKKKKNKGNFAEDFLKTQWWLGIRGGINFTNVTPINRFSGFNPVNYSEESLEKEYKSFENPSFNIGMDITFYHAGFSISTFPSFFIHNLGYESNRLWEGDAAADRYETKYSVDQSITFIDLPVAVKYDILKNKVRPFVMAGAFYSFKFAANKEVNIQETDYASETPQAYDRATINLNNPQEFNNNWGVLGGIGASFDFWNIRTIIDFQYRHSFESVVNPAERFRESEFSAFGEVQDDYSLQNYSGSISFVFPLRYIDSQFKAL</sequence>
<organism evidence="1 2">
    <name type="scientific">Marivirga lumbricoides</name>
    <dbReference type="NCBI Taxonomy" id="1046115"/>
    <lineage>
        <taxon>Bacteria</taxon>
        <taxon>Pseudomonadati</taxon>
        <taxon>Bacteroidota</taxon>
        <taxon>Cytophagia</taxon>
        <taxon>Cytophagales</taxon>
        <taxon>Marivirgaceae</taxon>
        <taxon>Marivirga</taxon>
    </lineage>
</organism>
<accession>A0ABQ1LNW0</accession>
<evidence type="ECO:0000313" key="1">
    <source>
        <dbReference type="EMBL" id="GGC27227.1"/>
    </source>
</evidence>
<protein>
    <recommendedName>
        <fullName evidence="3">Outer membrane protein beta-barrel domain-containing protein</fullName>
    </recommendedName>
</protein>
<dbReference type="EMBL" id="BMEC01000003">
    <property type="protein sequence ID" value="GGC27227.1"/>
    <property type="molecule type" value="Genomic_DNA"/>
</dbReference>
<dbReference type="Proteomes" id="UP000636010">
    <property type="component" value="Unassembled WGS sequence"/>
</dbReference>
<evidence type="ECO:0008006" key="3">
    <source>
        <dbReference type="Google" id="ProtNLM"/>
    </source>
</evidence>
<name>A0ABQ1LNW0_9BACT</name>
<proteinExistence type="predicted"/>
<comment type="caution">
    <text evidence="1">The sequence shown here is derived from an EMBL/GenBank/DDBJ whole genome shotgun (WGS) entry which is preliminary data.</text>
</comment>